<dbReference type="GO" id="GO:0006083">
    <property type="term" value="P:acetate metabolic process"/>
    <property type="evidence" value="ECO:0007669"/>
    <property type="project" value="TreeGrafter"/>
</dbReference>
<dbReference type="GO" id="GO:0005524">
    <property type="term" value="F:ATP binding"/>
    <property type="evidence" value="ECO:0007669"/>
    <property type="project" value="UniProtKB-KW"/>
</dbReference>
<dbReference type="HAMAP" id="MF_00542">
    <property type="entry name" value="Butyrate_kinase"/>
    <property type="match status" value="1"/>
</dbReference>
<keyword evidence="12" id="KW-1185">Reference proteome</keyword>
<evidence type="ECO:0000256" key="4">
    <source>
        <dbReference type="ARBA" id="ARBA00022679"/>
    </source>
</evidence>
<evidence type="ECO:0000256" key="5">
    <source>
        <dbReference type="ARBA" id="ARBA00022741"/>
    </source>
</evidence>
<evidence type="ECO:0000256" key="3">
    <source>
        <dbReference type="ARBA" id="ARBA00022490"/>
    </source>
</evidence>
<evidence type="ECO:0000256" key="10">
    <source>
        <dbReference type="RuleBase" id="RU003835"/>
    </source>
</evidence>
<dbReference type="PIRSF" id="PIRSF036458">
    <property type="entry name" value="Butyrate_kin"/>
    <property type="match status" value="1"/>
</dbReference>
<evidence type="ECO:0000256" key="2">
    <source>
        <dbReference type="ARBA" id="ARBA00008748"/>
    </source>
</evidence>
<comment type="similarity">
    <text evidence="2 9 10">Belongs to the acetokinase family.</text>
</comment>
<dbReference type="AlphaFoldDB" id="A0A081BY87"/>
<evidence type="ECO:0000256" key="6">
    <source>
        <dbReference type="ARBA" id="ARBA00022777"/>
    </source>
</evidence>
<dbReference type="GO" id="GO:0005737">
    <property type="term" value="C:cytoplasm"/>
    <property type="evidence" value="ECO:0007669"/>
    <property type="project" value="UniProtKB-SubCell"/>
</dbReference>
<dbReference type="Proteomes" id="UP000030661">
    <property type="component" value="Unassembled WGS sequence"/>
</dbReference>
<evidence type="ECO:0000313" key="11">
    <source>
        <dbReference type="EMBL" id="GAK57292.1"/>
    </source>
</evidence>
<keyword evidence="7 9" id="KW-0067">ATP-binding</keyword>
<evidence type="ECO:0000313" key="12">
    <source>
        <dbReference type="Proteomes" id="UP000030661"/>
    </source>
</evidence>
<dbReference type="EMBL" id="DF820465">
    <property type="protein sequence ID" value="GAK57292.1"/>
    <property type="molecule type" value="Genomic_DNA"/>
</dbReference>
<reference evidence="11 12" key="1">
    <citation type="journal article" date="2015" name="PeerJ">
        <title>First genomic representation of candidate bacterial phylum KSB3 points to enhanced environmental sensing as a trigger of wastewater bulking.</title>
        <authorList>
            <person name="Sekiguchi Y."/>
            <person name="Ohashi A."/>
            <person name="Parks D.H."/>
            <person name="Yamauchi T."/>
            <person name="Tyson G.W."/>
            <person name="Hugenholtz P."/>
        </authorList>
    </citation>
    <scope>NUCLEOTIDE SEQUENCE [LARGE SCALE GENOMIC DNA]</scope>
</reference>
<accession>A0A081BY87</accession>
<dbReference type="GO" id="GO:0008776">
    <property type="term" value="F:acetate kinase activity"/>
    <property type="evidence" value="ECO:0007669"/>
    <property type="project" value="TreeGrafter"/>
</dbReference>
<dbReference type="InterPro" id="IPR023865">
    <property type="entry name" value="Aliphatic_acid_kinase_CS"/>
</dbReference>
<comment type="catalytic activity">
    <reaction evidence="8 9">
        <text>butanoate + ATP = butanoyl phosphate + ADP</text>
        <dbReference type="Rhea" id="RHEA:13585"/>
        <dbReference type="ChEBI" id="CHEBI:17968"/>
        <dbReference type="ChEBI" id="CHEBI:30616"/>
        <dbReference type="ChEBI" id="CHEBI:58079"/>
        <dbReference type="ChEBI" id="CHEBI:456216"/>
        <dbReference type="EC" id="2.7.2.7"/>
    </reaction>
</comment>
<comment type="subcellular location">
    <subcellularLocation>
        <location evidence="1 9">Cytoplasm</location>
    </subcellularLocation>
</comment>
<dbReference type="NCBIfam" id="NF002834">
    <property type="entry name" value="PRK03011.1-5"/>
    <property type="match status" value="1"/>
</dbReference>
<dbReference type="EC" id="2.7.2.7" evidence="9"/>
<keyword evidence="5 9" id="KW-0547">Nucleotide-binding</keyword>
<dbReference type="InterPro" id="IPR043129">
    <property type="entry name" value="ATPase_NBD"/>
</dbReference>
<dbReference type="Pfam" id="PF00871">
    <property type="entry name" value="Acetate_kinase"/>
    <property type="match status" value="1"/>
</dbReference>
<keyword evidence="6 9" id="KW-0418">Kinase</keyword>
<dbReference type="PANTHER" id="PTHR21060:SF3">
    <property type="entry name" value="BUTYRATE KINASE 2-RELATED"/>
    <property type="match status" value="1"/>
</dbReference>
<dbReference type="InterPro" id="IPR000890">
    <property type="entry name" value="Aliphatic_acid_kin_short-chain"/>
</dbReference>
<dbReference type="PRINTS" id="PR00471">
    <property type="entry name" value="ACETATEKNASE"/>
</dbReference>
<dbReference type="CDD" id="cd24011">
    <property type="entry name" value="ASKHA_NBD_BK"/>
    <property type="match status" value="1"/>
</dbReference>
<sequence>MSKILVINPGSTSTKIAVYANHDLLVEKTLRHSPEELAGFETITDQYEFREQIVLDVLKTHQIQVATLDAVVGRGGLVYPLEGGCYRVNAQMIRDLKAMVMGEHASNLGALIAKAIGDSIGKPAFIVDPVVVDELEPFARYSGHPELPRISIFHALNQKAVARRIAKELNKPYTECQLIVVHLGGGISVGVHKHGKVVDVNNALDGDGPFSPERSGGLPVGQLVKLCFSGKYSEAEIKKMIKGKGGLVAYIGTNDGRETVERIQAGDTKAREVFEAMAYQVAKEIGAMATVLSGKVDAIVLTGGLAYNRIFVEWVTQRVQFIAPVKVAPGEDEMAALYEGALRVLSGEEEAKDYQGHQ</sequence>
<keyword evidence="3 9" id="KW-0963">Cytoplasm</keyword>
<dbReference type="PROSITE" id="PS01075">
    <property type="entry name" value="ACETATE_KINASE_1"/>
    <property type="match status" value="1"/>
</dbReference>
<protein>
    <recommendedName>
        <fullName evidence="9">Probable butyrate kinase</fullName>
        <shortName evidence="9">BK</shortName>
        <ecNumber evidence="9">2.7.2.7</ecNumber>
    </recommendedName>
    <alternativeName>
        <fullName evidence="9">Branched-chain carboxylic acid kinase</fullName>
    </alternativeName>
</protein>
<dbReference type="PROSITE" id="PS01076">
    <property type="entry name" value="ACETATE_KINASE_2"/>
    <property type="match status" value="1"/>
</dbReference>
<dbReference type="GO" id="GO:0047761">
    <property type="term" value="F:butyrate kinase activity"/>
    <property type="evidence" value="ECO:0007669"/>
    <property type="project" value="UniProtKB-UniRule"/>
</dbReference>
<evidence type="ECO:0000256" key="9">
    <source>
        <dbReference type="HAMAP-Rule" id="MF_00542"/>
    </source>
</evidence>
<dbReference type="NCBIfam" id="TIGR02707">
    <property type="entry name" value="butyr_kinase"/>
    <property type="match status" value="1"/>
</dbReference>
<name>A0A081BY87_VECG1</name>
<organism evidence="11 12">
    <name type="scientific">Vecturithrix granuli</name>
    <dbReference type="NCBI Taxonomy" id="1499967"/>
    <lineage>
        <taxon>Bacteria</taxon>
        <taxon>Candidatus Moduliflexota</taxon>
        <taxon>Candidatus Vecturitrichia</taxon>
        <taxon>Candidatus Vecturitrichales</taxon>
        <taxon>Candidatus Vecturitrichaceae</taxon>
        <taxon>Candidatus Vecturithrix</taxon>
    </lineage>
</organism>
<proteinExistence type="inferred from homology"/>
<dbReference type="STRING" id="1499967.U27_04257"/>
<dbReference type="eggNOG" id="COG3426">
    <property type="taxonomic scope" value="Bacteria"/>
</dbReference>
<evidence type="ECO:0000256" key="1">
    <source>
        <dbReference type="ARBA" id="ARBA00004496"/>
    </source>
</evidence>
<evidence type="ECO:0000256" key="7">
    <source>
        <dbReference type="ARBA" id="ARBA00022840"/>
    </source>
</evidence>
<gene>
    <name evidence="9" type="primary">buk</name>
    <name evidence="11" type="ORF">U27_04257</name>
</gene>
<dbReference type="SUPFAM" id="SSF53067">
    <property type="entry name" value="Actin-like ATPase domain"/>
    <property type="match status" value="2"/>
</dbReference>
<dbReference type="HOGENOM" id="CLU_048716_0_0_0"/>
<dbReference type="Gene3D" id="3.30.420.40">
    <property type="match status" value="2"/>
</dbReference>
<dbReference type="InterPro" id="IPR011245">
    <property type="entry name" value="Butyrate_kin"/>
</dbReference>
<dbReference type="PANTHER" id="PTHR21060">
    <property type="entry name" value="ACETATE KINASE"/>
    <property type="match status" value="1"/>
</dbReference>
<evidence type="ECO:0000256" key="8">
    <source>
        <dbReference type="ARBA" id="ARBA00048596"/>
    </source>
</evidence>
<keyword evidence="4 9" id="KW-0808">Transferase</keyword>